<dbReference type="InterPro" id="IPR012912">
    <property type="entry name" value="Plasmid_pRiA4b_Orf3-like"/>
</dbReference>
<dbReference type="Proteomes" id="UP000184267">
    <property type="component" value="Unassembled WGS sequence"/>
</dbReference>
<sequence length="451" mass="50415">MDQQARIVKELEATLSLREEMSEAQLWDPRRTTPKGEFKMPKFVHFHILDGADDLDEIFWEDPRTFTARRGRNGYIEAWGLYRALTSTQNPHAEGHRNVDPVRESKRTLMETIVYDEDGGGLKLPELQFIDVLIARKLAGLKALELGMLPRSDYILYLSLPYIPVPGNNGGDRYWRRVRVSGGLPLGVFADKIITPLFGWVRNSHAHLFTDYKDGALFGPKNCNAVDMQVHLDKSGRAFIPEEGYRISHILQNAGDVMGYHYDLGDNWWVDIKLEEVIPAVESTNAFELIHGAGGALPEDGAEHFGNICWAHILRSAAASLRGKLIAVNRIFTATNHASETRPVRAANYNFDHFDFPGTRAAVHAALDSKASLSWGSKTAVHPLGKTKGRELIRDEHLAMRLGINPADKKKGTKVRHTRANDRGAFMEEGVATTRADSPKATACAWSTWPS</sequence>
<reference evidence="2 3" key="1">
    <citation type="submission" date="2016-10" db="EMBL/GenBank/DDBJ databases">
        <title>Genome sequence of the basidiomycete white-rot fungus Trametes pubescens.</title>
        <authorList>
            <person name="Makela M.R."/>
            <person name="Granchi Z."/>
            <person name="Peng M."/>
            <person name="De Vries R.P."/>
            <person name="Grigoriev I."/>
            <person name="Riley R."/>
            <person name="Hilden K."/>
        </authorList>
    </citation>
    <scope>NUCLEOTIDE SEQUENCE [LARGE SCALE GENOMIC DNA]</scope>
    <source>
        <strain evidence="2 3">FBCC735</strain>
    </source>
</reference>
<name>A0A1M2VLW1_TRAPU</name>
<dbReference type="InterPro" id="IPR024047">
    <property type="entry name" value="MM3350-like_sf"/>
</dbReference>
<comment type="caution">
    <text evidence="2">The sequence shown here is derived from an EMBL/GenBank/DDBJ whole genome shotgun (WGS) entry which is preliminary data.</text>
</comment>
<gene>
    <name evidence="2" type="ORF">TRAPUB_546</name>
</gene>
<organism evidence="2 3">
    <name type="scientific">Trametes pubescens</name>
    <name type="common">White-rot fungus</name>
    <dbReference type="NCBI Taxonomy" id="154538"/>
    <lineage>
        <taxon>Eukaryota</taxon>
        <taxon>Fungi</taxon>
        <taxon>Dikarya</taxon>
        <taxon>Basidiomycota</taxon>
        <taxon>Agaricomycotina</taxon>
        <taxon>Agaricomycetes</taxon>
        <taxon>Polyporales</taxon>
        <taxon>Polyporaceae</taxon>
        <taxon>Trametes</taxon>
    </lineage>
</organism>
<dbReference type="STRING" id="154538.A0A1M2VLW1"/>
<evidence type="ECO:0000313" key="3">
    <source>
        <dbReference type="Proteomes" id="UP000184267"/>
    </source>
</evidence>
<dbReference type="PANTHER" id="PTHR41878">
    <property type="entry name" value="LEXA REPRESSOR-RELATED"/>
    <property type="match status" value="1"/>
</dbReference>
<dbReference type="AlphaFoldDB" id="A0A1M2VLW1"/>
<dbReference type="Gene3D" id="3.10.290.30">
    <property type="entry name" value="MM3350-like"/>
    <property type="match status" value="1"/>
</dbReference>
<dbReference type="OMA" id="VRHTRAN"/>
<dbReference type="SUPFAM" id="SSF159941">
    <property type="entry name" value="MM3350-like"/>
    <property type="match status" value="1"/>
</dbReference>
<dbReference type="Pfam" id="PF07929">
    <property type="entry name" value="PRiA4_ORF3"/>
    <property type="match status" value="1"/>
</dbReference>
<evidence type="ECO:0000259" key="1">
    <source>
        <dbReference type="Pfam" id="PF07929"/>
    </source>
</evidence>
<proteinExistence type="predicted"/>
<keyword evidence="3" id="KW-1185">Reference proteome</keyword>
<evidence type="ECO:0000313" key="2">
    <source>
        <dbReference type="EMBL" id="OJT08540.1"/>
    </source>
</evidence>
<dbReference type="OrthoDB" id="432970at2759"/>
<accession>A0A1M2VLW1</accession>
<dbReference type="PANTHER" id="PTHR41878:SF1">
    <property type="entry name" value="TNPR PROTEIN"/>
    <property type="match status" value="1"/>
</dbReference>
<protein>
    <recommendedName>
        <fullName evidence="1">Plasmid pRiA4b Orf3-like domain-containing protein</fullName>
    </recommendedName>
</protein>
<dbReference type="EMBL" id="MNAD01001030">
    <property type="protein sequence ID" value="OJT08540.1"/>
    <property type="molecule type" value="Genomic_DNA"/>
</dbReference>
<feature type="domain" description="Plasmid pRiA4b Orf3-like" evidence="1">
    <location>
        <begin position="174"/>
        <end position="301"/>
    </location>
</feature>